<gene>
    <name evidence="2" type="ORF">OEZ60_11310</name>
</gene>
<sequence>MTGDRFRAALDAIPEGCRKGRSKADATRSRGSFLRGAAARSWWRGVRAGGPIAEDISTGERLQAENHATRHGADVEGQADWRA</sequence>
<name>A0ABT2X4D8_9RHOB</name>
<proteinExistence type="predicted"/>
<feature type="region of interest" description="Disordered" evidence="1">
    <location>
        <begin position="54"/>
        <end position="83"/>
    </location>
</feature>
<dbReference type="EMBL" id="JAOVQO010000009">
    <property type="protein sequence ID" value="MCU9848599.1"/>
    <property type="molecule type" value="Genomic_DNA"/>
</dbReference>
<feature type="compositionally biased region" description="Basic and acidic residues" evidence="1">
    <location>
        <begin position="62"/>
        <end position="83"/>
    </location>
</feature>
<organism evidence="2 3">
    <name type="scientific">Albidovulum salinarum</name>
    <dbReference type="NCBI Taxonomy" id="2984153"/>
    <lineage>
        <taxon>Bacteria</taxon>
        <taxon>Pseudomonadati</taxon>
        <taxon>Pseudomonadota</taxon>
        <taxon>Alphaproteobacteria</taxon>
        <taxon>Rhodobacterales</taxon>
        <taxon>Paracoccaceae</taxon>
        <taxon>Albidovulum</taxon>
    </lineage>
</organism>
<dbReference type="Proteomes" id="UP001209535">
    <property type="component" value="Unassembled WGS sequence"/>
</dbReference>
<protein>
    <submittedName>
        <fullName evidence="2">Uncharacterized protein</fullName>
    </submittedName>
</protein>
<dbReference type="RefSeq" id="WP_263336101.1">
    <property type="nucleotide sequence ID" value="NZ_JAOVQO010000009.1"/>
</dbReference>
<reference evidence="2 3" key="1">
    <citation type="submission" date="2022-10" db="EMBL/GenBank/DDBJ databases">
        <title>Defluviimonas sp. nov., isolated from ocean surface sediments.</title>
        <authorList>
            <person name="He W."/>
            <person name="Wang L."/>
            <person name="Zhang D.-F."/>
        </authorList>
    </citation>
    <scope>NUCLEOTIDE SEQUENCE [LARGE SCALE GENOMIC DNA]</scope>
    <source>
        <strain evidence="2 3">WL0024</strain>
    </source>
</reference>
<evidence type="ECO:0000313" key="3">
    <source>
        <dbReference type="Proteomes" id="UP001209535"/>
    </source>
</evidence>
<keyword evidence="3" id="KW-1185">Reference proteome</keyword>
<evidence type="ECO:0000256" key="1">
    <source>
        <dbReference type="SAM" id="MobiDB-lite"/>
    </source>
</evidence>
<comment type="caution">
    <text evidence="2">The sequence shown here is derived from an EMBL/GenBank/DDBJ whole genome shotgun (WGS) entry which is preliminary data.</text>
</comment>
<evidence type="ECO:0000313" key="2">
    <source>
        <dbReference type="EMBL" id="MCU9848599.1"/>
    </source>
</evidence>
<accession>A0ABT2X4D8</accession>